<organism evidence="2 3">
    <name type="scientific">Drosophila lebanonensis</name>
    <name type="common">Fruit fly</name>
    <name type="synonym">Scaptodrosophila lebanonensis</name>
    <dbReference type="NCBI Taxonomy" id="7225"/>
    <lineage>
        <taxon>Eukaryota</taxon>
        <taxon>Metazoa</taxon>
        <taxon>Ecdysozoa</taxon>
        <taxon>Arthropoda</taxon>
        <taxon>Hexapoda</taxon>
        <taxon>Insecta</taxon>
        <taxon>Pterygota</taxon>
        <taxon>Neoptera</taxon>
        <taxon>Endopterygota</taxon>
        <taxon>Diptera</taxon>
        <taxon>Brachycera</taxon>
        <taxon>Muscomorpha</taxon>
        <taxon>Ephydroidea</taxon>
        <taxon>Drosophilidae</taxon>
        <taxon>Scaptodrosophila</taxon>
    </lineage>
</organism>
<feature type="coiled-coil region" evidence="1">
    <location>
        <begin position="126"/>
        <end position="160"/>
    </location>
</feature>
<protein>
    <submittedName>
        <fullName evidence="3">Augmin complex subunit dgt2</fullName>
    </submittedName>
</protein>
<gene>
    <name evidence="3" type="primary">LOC115631819</name>
</gene>
<dbReference type="CTD" id="34610"/>
<reference evidence="3" key="1">
    <citation type="submission" date="2025-08" db="UniProtKB">
        <authorList>
            <consortium name="RefSeq"/>
        </authorList>
    </citation>
    <scope>IDENTIFICATION</scope>
    <source>
        <strain evidence="3">11010-0011.00</strain>
        <tissue evidence="3">Whole body</tissue>
    </source>
</reference>
<keyword evidence="1" id="KW-0175">Coiled coil</keyword>
<dbReference type="OrthoDB" id="7757854at2759"/>
<name>A0A6J2U7L9_DROLE</name>
<keyword evidence="2" id="KW-1185">Reference proteome</keyword>
<evidence type="ECO:0000313" key="3">
    <source>
        <dbReference type="RefSeq" id="XP_030384516.1"/>
    </source>
</evidence>
<dbReference type="AlphaFoldDB" id="A0A6J2U7L9"/>
<accession>A0A6J2U7L9</accession>
<dbReference type="RefSeq" id="XP_030384516.1">
    <property type="nucleotide sequence ID" value="XM_030528656.1"/>
</dbReference>
<evidence type="ECO:0000256" key="1">
    <source>
        <dbReference type="SAM" id="Coils"/>
    </source>
</evidence>
<proteinExistence type="predicted"/>
<dbReference type="Proteomes" id="UP000504634">
    <property type="component" value="Unplaced"/>
</dbReference>
<evidence type="ECO:0000313" key="2">
    <source>
        <dbReference type="Proteomes" id="UP000504634"/>
    </source>
</evidence>
<dbReference type="GeneID" id="115631819"/>
<sequence length="240" mass="27600">MDDPTTTILSSETQELIEARDAELRNVLKLRLIINKVRCLNLGPQESAEVRRALKFVSIGDFVRLGEGDREQEHLLDLQDYGNCPPLSYTDRKAVRSKLIENLRATLTPIADMADKMRAEWPDLFAKDSDEELSTEQQEILRLETEYREHLEKLVKLRSRKCALMKAVAELKLGPYLGHQLESQQAQAQLLQTKAELLRGFFINEIVSRTEHSLKAHKEVEKYIDELLDTNKSTAEATRR</sequence>